<keyword evidence="3" id="KW-1133">Transmembrane helix</keyword>
<evidence type="ECO:0000313" key="6">
    <source>
        <dbReference type="EMBL" id="KAI1695293.1"/>
    </source>
</evidence>
<dbReference type="GO" id="GO:0016020">
    <property type="term" value="C:membrane"/>
    <property type="evidence" value="ECO:0007669"/>
    <property type="project" value="UniProtKB-SubCell"/>
</dbReference>
<dbReference type="AlphaFoldDB" id="A0AAD4MK17"/>
<dbReference type="Proteomes" id="UP001201812">
    <property type="component" value="Unassembled WGS sequence"/>
</dbReference>
<keyword evidence="7" id="KW-1185">Reference proteome</keyword>
<comment type="caution">
    <text evidence="6">The sequence shown here is derived from an EMBL/GenBank/DDBJ whole genome shotgun (WGS) entry which is preliminary data.</text>
</comment>
<comment type="subcellular location">
    <subcellularLocation>
        <location evidence="1">Membrane</location>
    </subcellularLocation>
</comment>
<organism evidence="6 7">
    <name type="scientific">Ditylenchus destructor</name>
    <dbReference type="NCBI Taxonomy" id="166010"/>
    <lineage>
        <taxon>Eukaryota</taxon>
        <taxon>Metazoa</taxon>
        <taxon>Ecdysozoa</taxon>
        <taxon>Nematoda</taxon>
        <taxon>Chromadorea</taxon>
        <taxon>Rhabditida</taxon>
        <taxon>Tylenchina</taxon>
        <taxon>Tylenchomorpha</taxon>
        <taxon>Sphaerularioidea</taxon>
        <taxon>Anguinidae</taxon>
        <taxon>Anguininae</taxon>
        <taxon>Ditylenchus</taxon>
    </lineage>
</organism>
<keyword evidence="2" id="KW-0812">Transmembrane</keyword>
<feature type="domain" description="Receptor ligand binding region" evidence="5">
    <location>
        <begin position="79"/>
        <end position="175"/>
    </location>
</feature>
<dbReference type="Pfam" id="PF01094">
    <property type="entry name" value="ANF_receptor"/>
    <property type="match status" value="1"/>
</dbReference>
<dbReference type="Gene3D" id="3.40.50.2300">
    <property type="match status" value="1"/>
</dbReference>
<dbReference type="InterPro" id="IPR028082">
    <property type="entry name" value="Peripla_BP_I"/>
</dbReference>
<dbReference type="SUPFAM" id="SSF53822">
    <property type="entry name" value="Periplasmic binding protein-like I"/>
    <property type="match status" value="1"/>
</dbReference>
<sequence length="177" mass="19632">MDFCWIKLTRLILLIYNIGNWQSFLYCYSQPLTTTLRPGLSSVQSPLSTSLPSNGTLHITVGVMFPKNESSAAPFSRSASAVAIAIDRIYREKLLPPGVNISFSFVWRFEECVESTSVGYAFQLINEQKVDVLIAPPCIDGAILAAHVGTFYNVPVMIWGPCFDSSFTHPDLFPTVM</sequence>
<evidence type="ECO:0000256" key="4">
    <source>
        <dbReference type="ARBA" id="ARBA00023136"/>
    </source>
</evidence>
<gene>
    <name evidence="6" type="ORF">DdX_19655</name>
</gene>
<proteinExistence type="predicted"/>
<protein>
    <submittedName>
        <fullName evidence="6">Receptor family ligand binding region domain-containing protein</fullName>
    </submittedName>
</protein>
<evidence type="ECO:0000259" key="5">
    <source>
        <dbReference type="Pfam" id="PF01094"/>
    </source>
</evidence>
<accession>A0AAD4MK17</accession>
<keyword evidence="4" id="KW-0472">Membrane</keyword>
<dbReference type="InterPro" id="IPR001828">
    <property type="entry name" value="ANF_lig-bd_rcpt"/>
</dbReference>
<evidence type="ECO:0000256" key="1">
    <source>
        <dbReference type="ARBA" id="ARBA00004370"/>
    </source>
</evidence>
<reference evidence="6" key="1">
    <citation type="submission" date="2022-01" db="EMBL/GenBank/DDBJ databases">
        <title>Genome Sequence Resource for Two Populations of Ditylenchus destructor, the Migratory Endoparasitic Phytonematode.</title>
        <authorList>
            <person name="Zhang H."/>
            <person name="Lin R."/>
            <person name="Xie B."/>
        </authorList>
    </citation>
    <scope>NUCLEOTIDE SEQUENCE</scope>
    <source>
        <strain evidence="6">BazhouSP</strain>
    </source>
</reference>
<evidence type="ECO:0000313" key="7">
    <source>
        <dbReference type="Proteomes" id="UP001201812"/>
    </source>
</evidence>
<evidence type="ECO:0000256" key="2">
    <source>
        <dbReference type="ARBA" id="ARBA00022692"/>
    </source>
</evidence>
<dbReference type="EMBL" id="JAKKPZ010000418">
    <property type="protein sequence ID" value="KAI1695293.1"/>
    <property type="molecule type" value="Genomic_DNA"/>
</dbReference>
<keyword evidence="6" id="KW-0675">Receptor</keyword>
<name>A0AAD4MK17_9BILA</name>
<evidence type="ECO:0000256" key="3">
    <source>
        <dbReference type="ARBA" id="ARBA00022989"/>
    </source>
</evidence>